<dbReference type="GO" id="GO:0005634">
    <property type="term" value="C:nucleus"/>
    <property type="evidence" value="ECO:0007669"/>
    <property type="project" value="TreeGrafter"/>
</dbReference>
<dbReference type="KEGG" id="ota:OT_ostta02g03350"/>
<dbReference type="FunCoup" id="A0A090MC05">
    <property type="interactions" value="1870"/>
</dbReference>
<feature type="region of interest" description="Disordered" evidence="5">
    <location>
        <begin position="244"/>
        <end position="280"/>
    </location>
</feature>
<keyword evidence="2" id="KW-0647">Proteasome</keyword>
<evidence type="ECO:0000256" key="3">
    <source>
        <dbReference type="ARBA" id="ARBA00044341"/>
    </source>
</evidence>
<dbReference type="GO" id="GO:0008540">
    <property type="term" value="C:proteasome regulatory particle, base subcomplex"/>
    <property type="evidence" value="ECO:0007669"/>
    <property type="project" value="TreeGrafter"/>
</dbReference>
<organism evidence="7 8">
    <name type="scientific">Ostreococcus tauri</name>
    <name type="common">Marine green alga</name>
    <dbReference type="NCBI Taxonomy" id="70448"/>
    <lineage>
        <taxon>Eukaryota</taxon>
        <taxon>Viridiplantae</taxon>
        <taxon>Chlorophyta</taxon>
        <taxon>Mamiellophyceae</taxon>
        <taxon>Mamiellales</taxon>
        <taxon>Bathycoccaceae</taxon>
        <taxon>Ostreococcus</taxon>
    </lineage>
</organism>
<dbReference type="OrthoDB" id="1731724at2759"/>
<feature type="compositionally biased region" description="Low complexity" evidence="5">
    <location>
        <begin position="256"/>
        <end position="280"/>
    </location>
</feature>
<name>A0A090MC05_OSTTA</name>
<dbReference type="GO" id="GO:0005829">
    <property type="term" value="C:cytosol"/>
    <property type="evidence" value="ECO:0007669"/>
    <property type="project" value="TreeGrafter"/>
</dbReference>
<dbReference type="PANTHER" id="PTHR10223">
    <property type="entry name" value="26S PROTEASOME NON-ATPASE REGULATORY SUBUNIT 4"/>
    <property type="match status" value="1"/>
</dbReference>
<evidence type="ECO:0000313" key="8">
    <source>
        <dbReference type="Proteomes" id="UP000009170"/>
    </source>
</evidence>
<dbReference type="AlphaFoldDB" id="A0A090MC05"/>
<evidence type="ECO:0000313" key="7">
    <source>
        <dbReference type="EMBL" id="CEG01109.1"/>
    </source>
</evidence>
<dbReference type="Gene3D" id="3.40.50.410">
    <property type="entry name" value="von Willebrand factor, type A domain"/>
    <property type="match status" value="1"/>
</dbReference>
<dbReference type="InterPro" id="IPR003903">
    <property type="entry name" value="UIM_dom"/>
</dbReference>
<evidence type="ECO:0000256" key="5">
    <source>
        <dbReference type="SAM" id="MobiDB-lite"/>
    </source>
</evidence>
<evidence type="ECO:0000256" key="4">
    <source>
        <dbReference type="ARBA" id="ARBA00071116"/>
    </source>
</evidence>
<comment type="caution">
    <text evidence="7">The sequence shown here is derived from an EMBL/GenBank/DDBJ whole genome shotgun (WGS) entry which is preliminary data.</text>
</comment>
<feature type="region of interest" description="Disordered" evidence="5">
    <location>
        <begin position="295"/>
        <end position="320"/>
    </location>
</feature>
<dbReference type="SMART" id="SM00726">
    <property type="entry name" value="UIM"/>
    <property type="match status" value="3"/>
</dbReference>
<dbReference type="InterPro" id="IPR036465">
    <property type="entry name" value="vWFA_dom_sf"/>
</dbReference>
<keyword evidence="8" id="KW-1185">Reference proteome</keyword>
<gene>
    <name evidence="7" type="ORF">OT_ostta02g03350</name>
</gene>
<dbReference type="GO" id="GO:0031593">
    <property type="term" value="F:polyubiquitin modification-dependent protein binding"/>
    <property type="evidence" value="ECO:0007669"/>
    <property type="project" value="TreeGrafter"/>
</dbReference>
<dbReference type="GO" id="GO:0043161">
    <property type="term" value="P:proteasome-mediated ubiquitin-dependent protein catabolic process"/>
    <property type="evidence" value="ECO:0007669"/>
    <property type="project" value="TreeGrafter"/>
</dbReference>
<protein>
    <recommendedName>
        <fullName evidence="4">26S proteasome non-ATPase regulatory subunit 4 homolog</fullName>
    </recommendedName>
    <alternativeName>
        <fullName evidence="3">26S proteasome regulatory subunit RPN10</fullName>
    </alternativeName>
</protein>
<proteinExistence type="inferred from homology"/>
<reference evidence="7 8" key="2">
    <citation type="journal article" date="2014" name="BMC Genomics">
        <title>An improved genome of the model marine alga Ostreococcus tauri unfolds by assessing Illumina de novo assemblies.</title>
        <authorList>
            <person name="Blanc-Mathieu R."/>
            <person name="Verhelst B."/>
            <person name="Derelle E."/>
            <person name="Rombauts S."/>
            <person name="Bouget F.Y."/>
            <person name="Carre I."/>
            <person name="Chateau A."/>
            <person name="Eyre-Walker A."/>
            <person name="Grimsley N."/>
            <person name="Moreau H."/>
            <person name="Piegu B."/>
            <person name="Rivals E."/>
            <person name="Schackwitz W."/>
            <person name="Van de Peer Y."/>
            <person name="Piganeau G."/>
        </authorList>
    </citation>
    <scope>NUCLEOTIDE SEQUENCE [LARGE SCALE GENOMIC DNA]</scope>
    <source>
        <strain evidence="8">OTTH 0595 / CCAP 157/2 / RCC745</strain>
    </source>
</reference>
<dbReference type="Pfam" id="PF13519">
    <property type="entry name" value="VWA_2"/>
    <property type="match status" value="1"/>
</dbReference>
<reference evidence="8" key="1">
    <citation type="journal article" date="2006" name="Proc. Natl. Acad. Sci. U.S.A.">
        <title>Genome analysis of the smallest free-living eukaryote Ostreococcus tauri unveils many unique features.</title>
        <authorList>
            <person name="Derelle E."/>
            <person name="Ferraz C."/>
            <person name="Rombauts S."/>
            <person name="Rouze P."/>
            <person name="Worden A.Z."/>
            <person name="Robbens S."/>
            <person name="Partensky F."/>
            <person name="Degroeve S."/>
            <person name="Echeynie S."/>
            <person name="Cooke R."/>
            <person name="Saeys Y."/>
            <person name="Wuyts J."/>
            <person name="Jabbari K."/>
            <person name="Bowler C."/>
            <person name="Panaud O."/>
            <person name="Piegu B."/>
            <person name="Ball S.G."/>
            <person name="Ral J.-P."/>
            <person name="Bouget F.-Y."/>
            <person name="Piganeau G."/>
            <person name="De Baets B."/>
            <person name="Picard A."/>
            <person name="Delseny M."/>
            <person name="Demaille J."/>
            <person name="Van de Peer Y."/>
            <person name="Moreau H."/>
        </authorList>
    </citation>
    <scope>NUCLEOTIDE SEQUENCE [LARGE SCALE GENOMIC DNA]</scope>
    <source>
        <strain evidence="8">OTTH 0595 / CCAP 157/2 / RCC745</strain>
    </source>
</reference>
<feature type="domain" description="VWFA" evidence="6">
    <location>
        <begin position="5"/>
        <end position="186"/>
    </location>
</feature>
<dbReference type="InParanoid" id="A0A090MC05"/>
<feature type="compositionally biased region" description="Basic and acidic residues" evidence="5">
    <location>
        <begin position="244"/>
        <end position="255"/>
    </location>
</feature>
<dbReference type="FunFam" id="3.40.50.410:FF:000005">
    <property type="entry name" value="26S proteasome non-ATPase regulatory subunit 4"/>
    <property type="match status" value="1"/>
</dbReference>
<dbReference type="InterPro" id="IPR027040">
    <property type="entry name" value="PSMD4"/>
</dbReference>
<dbReference type="PANTHER" id="PTHR10223:SF0">
    <property type="entry name" value="26S PROTEASOME NON-ATPASE REGULATORY SUBUNIT 4"/>
    <property type="match status" value="1"/>
</dbReference>
<dbReference type="PROSITE" id="PS50330">
    <property type="entry name" value="UIM"/>
    <property type="match status" value="3"/>
</dbReference>
<sequence>MVLEATILCLDNSEHVRNSDYAPSRLQAEADAANLLAGAKTQANPENSVGVMSLAGRAPRVLTTPTQDLGSVLSSVHGVKIEGEINVVSGVQVAHLALKHRQNKHQRMRIVMFIGSPISAEEEELRAVGKKLRKCNVAVDVVSFGDVEANKPKLEAFMSSVNKNNNSNLVEIEAGANLADVLCGTAIFNQDGPAVGSGFAAAAAAAQSQAAMGGFSGEGGDMGDMGDDPALMMALRISLEEERARQAAMEARGEGSTEAAAEASTEGAGSVDTSQPAHAADPMMLDDDALLQQALALSMGQEGAQEGAPAPAIDEEDDPELAAALAMSLREHTENADGDTA</sequence>
<accession>A0A090MC05</accession>
<dbReference type="STRING" id="70448.A0A090MC05"/>
<dbReference type="InterPro" id="IPR002035">
    <property type="entry name" value="VWF_A"/>
</dbReference>
<dbReference type="Gene3D" id="1.10.287.3990">
    <property type="match status" value="1"/>
</dbReference>
<evidence type="ECO:0000259" key="6">
    <source>
        <dbReference type="PROSITE" id="PS50234"/>
    </source>
</evidence>
<dbReference type="PROSITE" id="PS50234">
    <property type="entry name" value="VWFA"/>
    <property type="match status" value="1"/>
</dbReference>
<dbReference type="SUPFAM" id="SSF53300">
    <property type="entry name" value="vWA-like"/>
    <property type="match status" value="1"/>
</dbReference>
<dbReference type="GeneID" id="34945614"/>
<evidence type="ECO:0000256" key="1">
    <source>
        <dbReference type="ARBA" id="ARBA00005574"/>
    </source>
</evidence>
<dbReference type="RefSeq" id="XP_022840796.1">
    <property type="nucleotide sequence ID" value="XM_022985109.1"/>
</dbReference>
<comment type="similarity">
    <text evidence="1">Belongs to the proteasome subunit S5A family.</text>
</comment>
<evidence type="ECO:0000256" key="2">
    <source>
        <dbReference type="ARBA" id="ARBA00022942"/>
    </source>
</evidence>
<dbReference type="EMBL" id="CAID01000002">
    <property type="protein sequence ID" value="CEG01109.1"/>
    <property type="molecule type" value="Genomic_DNA"/>
</dbReference>
<dbReference type="Proteomes" id="UP000009170">
    <property type="component" value="Unassembled WGS sequence"/>
</dbReference>